<keyword evidence="6" id="KW-0812">Transmembrane</keyword>
<keyword evidence="6" id="KW-1133">Transmembrane helix</keyword>
<dbReference type="PANTHER" id="PTHR10953:SF29">
    <property type="entry name" value="NEDD8-ACTIVATING ENZYME E1 REGULATORY SUBUNIT"/>
    <property type="match status" value="1"/>
</dbReference>
<organism evidence="8 9">
    <name type="scientific">Trichobilharzia regenti</name>
    <name type="common">Nasal bird schistosome</name>
    <dbReference type="NCBI Taxonomy" id="157069"/>
    <lineage>
        <taxon>Eukaryota</taxon>
        <taxon>Metazoa</taxon>
        <taxon>Spiralia</taxon>
        <taxon>Lophotrochozoa</taxon>
        <taxon>Platyhelminthes</taxon>
        <taxon>Trematoda</taxon>
        <taxon>Digenea</taxon>
        <taxon>Strigeidida</taxon>
        <taxon>Schistosomatoidea</taxon>
        <taxon>Schistosomatidae</taxon>
        <taxon>Trichobilharzia</taxon>
    </lineage>
</organism>
<dbReference type="GO" id="GO:0045116">
    <property type="term" value="P:protein neddylation"/>
    <property type="evidence" value="ECO:0007669"/>
    <property type="project" value="UniProtKB-UniRule"/>
</dbReference>
<dbReference type="SUPFAM" id="SSF69572">
    <property type="entry name" value="Activating enzymes of the ubiquitin-like proteins"/>
    <property type="match status" value="1"/>
</dbReference>
<feature type="domain" description="THIF-type NAD/FAD binding fold" evidence="7">
    <location>
        <begin position="11"/>
        <end position="601"/>
    </location>
</feature>
<dbReference type="Pfam" id="PF00899">
    <property type="entry name" value="ThiF"/>
    <property type="match status" value="1"/>
</dbReference>
<dbReference type="InterPro" id="IPR035985">
    <property type="entry name" value="Ubiquitin-activating_enz"/>
</dbReference>
<keyword evidence="8" id="KW-1185">Reference proteome</keyword>
<evidence type="ECO:0000256" key="4">
    <source>
        <dbReference type="ARBA" id="ARBA00022786"/>
    </source>
</evidence>
<proteinExistence type="inferred from homology"/>
<evidence type="ECO:0000256" key="3">
    <source>
        <dbReference type="ARBA" id="ARBA00015407"/>
    </source>
</evidence>
<evidence type="ECO:0000256" key="1">
    <source>
        <dbReference type="ARBA" id="ARBA00005032"/>
    </source>
</evidence>
<reference evidence="9" key="2">
    <citation type="submission" date="2023-11" db="UniProtKB">
        <authorList>
            <consortium name="WormBaseParasite"/>
        </authorList>
    </citation>
    <scope>IDENTIFICATION</scope>
</reference>
<dbReference type="GO" id="GO:0005737">
    <property type="term" value="C:cytoplasm"/>
    <property type="evidence" value="ECO:0007669"/>
    <property type="project" value="TreeGrafter"/>
</dbReference>
<sequence length="611" mass="69164">MKKTGEKDRRYDRQLRLWGDHGQYALERAKVCLLRAGALGAEILKNLVLPGVGSFTVIDNCCVTEDDLGSNFFLSENHLGKSRAQAVTETLMELNEEVNGNYLIEDIHELLEKDPQIFLSFDAVIVTDAREKLLIRLSQLLHGTSITLIVCFSIGIVGYLRICTPEHVIVESHPDSSCPDLRLDRPLPDFVKMVNDQPLEEMTSEQLSHTPWLIIVHVFVQKFISVYGHFPRNHKEKAEVKDMISKGAIDLWNQLQKRESNLDSSYVLENFQEACRAVNTAVSPTTIPLSVKKLIEDDRCDDACLLNTGVPRSCSANSNLPTMNYQSSSSSRDSAQLTITTVKFWRLVRALRDFIEQEGEGQLPVRGSLPDMISDSHRYLKLLSIYRERSEWAVERLASRLTQFPDISMDDIRLFVKNASFLTVIRCRSLEEEMKLSPARSDDLTLIPTHEENDAMLWYLVLRGACSFLMENGRWPGCLQPYVTTYKVMPNNQSSNSLVHVTVSSTGENQCLSDEDSFNSDTDNIIESDLPILRIHLNRLLRSFGIASNRVSSEYVEELCRFGGGELHSVVAFMGGVVAQEVIKLLTHQFIPISKPMIYNAIQQKVELLDF</sequence>
<reference evidence="8" key="1">
    <citation type="submission" date="2022-06" db="EMBL/GenBank/DDBJ databases">
        <authorList>
            <person name="Berger JAMES D."/>
            <person name="Berger JAMES D."/>
        </authorList>
    </citation>
    <scope>NUCLEOTIDE SEQUENCE [LARGE SCALE GENOMIC DNA]</scope>
</reference>
<dbReference type="AlphaFoldDB" id="A0AA85J337"/>
<evidence type="ECO:0000259" key="7">
    <source>
        <dbReference type="Pfam" id="PF00899"/>
    </source>
</evidence>
<dbReference type="InterPro" id="IPR030667">
    <property type="entry name" value="APP-BP1"/>
</dbReference>
<evidence type="ECO:0000256" key="5">
    <source>
        <dbReference type="PIRNR" id="PIRNR039099"/>
    </source>
</evidence>
<comment type="pathway">
    <text evidence="1 5">Protein modification; protein neddylation.</text>
</comment>
<dbReference type="Proteomes" id="UP000050795">
    <property type="component" value="Unassembled WGS sequence"/>
</dbReference>
<dbReference type="InterPro" id="IPR000594">
    <property type="entry name" value="ThiF_NAD_FAD-bd"/>
</dbReference>
<feature type="transmembrane region" description="Helical" evidence="6">
    <location>
        <begin position="140"/>
        <end position="160"/>
    </location>
</feature>
<protein>
    <recommendedName>
        <fullName evidence="3 5">NEDD8-activating enzyme E1 regulatory subunit</fullName>
    </recommendedName>
</protein>
<evidence type="ECO:0000313" key="9">
    <source>
        <dbReference type="WBParaSite" id="TREG1_122480.1"/>
    </source>
</evidence>
<name>A0AA85J337_TRIRE</name>
<accession>A0AA85J337</accession>
<dbReference type="WBParaSite" id="TREG1_122480.1">
    <property type="protein sequence ID" value="TREG1_122480.1"/>
    <property type="gene ID" value="TREG1_122480"/>
</dbReference>
<evidence type="ECO:0000256" key="2">
    <source>
        <dbReference type="ARBA" id="ARBA00006868"/>
    </source>
</evidence>
<keyword evidence="6" id="KW-0472">Membrane</keyword>
<keyword evidence="4 5" id="KW-0833">Ubl conjugation pathway</keyword>
<evidence type="ECO:0000256" key="6">
    <source>
        <dbReference type="SAM" id="Phobius"/>
    </source>
</evidence>
<dbReference type="PIRSF" id="PIRSF039099">
    <property type="entry name" value="APP-BP1"/>
    <property type="match status" value="1"/>
</dbReference>
<evidence type="ECO:0000313" key="8">
    <source>
        <dbReference type="Proteomes" id="UP000050795"/>
    </source>
</evidence>
<dbReference type="GO" id="GO:0019781">
    <property type="term" value="F:NEDD8 activating enzyme activity"/>
    <property type="evidence" value="ECO:0007669"/>
    <property type="project" value="UniProtKB-UniRule"/>
</dbReference>
<dbReference type="Gene3D" id="3.40.50.720">
    <property type="entry name" value="NAD(P)-binding Rossmann-like Domain"/>
    <property type="match status" value="2"/>
</dbReference>
<comment type="similarity">
    <text evidence="2 5">Belongs to the ubiquitin-activating E1 family. ULA1 subfamily.</text>
</comment>
<dbReference type="InterPro" id="IPR045886">
    <property type="entry name" value="ThiF/MoeB/HesA"/>
</dbReference>
<dbReference type="PANTHER" id="PTHR10953">
    <property type="entry name" value="UBIQUITIN-ACTIVATING ENZYME E1"/>
    <property type="match status" value="1"/>
</dbReference>